<keyword evidence="2" id="KW-0472">Membrane</keyword>
<feature type="region of interest" description="Disordered" evidence="1">
    <location>
        <begin position="1"/>
        <end position="35"/>
    </location>
</feature>
<evidence type="ECO:0000256" key="2">
    <source>
        <dbReference type="SAM" id="Phobius"/>
    </source>
</evidence>
<reference evidence="3 4" key="1">
    <citation type="submission" date="2024-09" db="EMBL/GenBank/DDBJ databases">
        <title>Genome sequencing and assembly of Phytophthora oleae, isolate VK10A, causative agent of rot of olive drupes.</title>
        <authorList>
            <person name="Conti Taguali S."/>
            <person name="Riolo M."/>
            <person name="La Spada F."/>
            <person name="Cacciola S.O."/>
            <person name="Dionisio G."/>
        </authorList>
    </citation>
    <scope>NUCLEOTIDE SEQUENCE [LARGE SCALE GENOMIC DNA]</scope>
    <source>
        <strain evidence="3 4">VK10A</strain>
    </source>
</reference>
<keyword evidence="2" id="KW-1133">Transmembrane helix</keyword>
<comment type="caution">
    <text evidence="3">The sequence shown here is derived from an EMBL/GenBank/DDBJ whole genome shotgun (WGS) entry which is preliminary data.</text>
</comment>
<sequence>MNQLLSTDTPAKPAEVPYWDQPAESQPAGKDLESEDGLTRGQWAIGFWDCFTDLMPNCFMVTCCSCISMAQISARLGVTSYSKALIACLVVLIAEFVLSGIASSAASSSVTVETNVTNDGTAYSYSTSDNGSAVLVYRAIMILVRVVFALFVVHLRVKTRERSQIPGNSRNDFFPLAVLLVLCFGPNGHPHQELQARQLRLRPRGGHAASLLVLEMWCFVNVKQVNVEVWNVHL</sequence>
<dbReference type="PANTHER" id="PTHR15907">
    <property type="entry name" value="DUF614 FAMILY PROTEIN-RELATED"/>
    <property type="match status" value="1"/>
</dbReference>
<name>A0ABD3GC12_9STRA</name>
<organism evidence="3 4">
    <name type="scientific">Phytophthora oleae</name>
    <dbReference type="NCBI Taxonomy" id="2107226"/>
    <lineage>
        <taxon>Eukaryota</taxon>
        <taxon>Sar</taxon>
        <taxon>Stramenopiles</taxon>
        <taxon>Oomycota</taxon>
        <taxon>Peronosporomycetes</taxon>
        <taxon>Peronosporales</taxon>
        <taxon>Peronosporaceae</taxon>
        <taxon>Phytophthora</taxon>
    </lineage>
</organism>
<dbReference type="InterPro" id="IPR006461">
    <property type="entry name" value="PLAC_motif_containing"/>
</dbReference>
<accession>A0ABD3GC12</accession>
<evidence type="ECO:0000256" key="1">
    <source>
        <dbReference type="SAM" id="MobiDB-lite"/>
    </source>
</evidence>
<feature type="transmembrane region" description="Helical" evidence="2">
    <location>
        <begin position="135"/>
        <end position="155"/>
    </location>
</feature>
<feature type="transmembrane region" description="Helical" evidence="2">
    <location>
        <begin position="84"/>
        <end position="106"/>
    </location>
</feature>
<dbReference type="AlphaFoldDB" id="A0ABD3GC12"/>
<evidence type="ECO:0000313" key="3">
    <source>
        <dbReference type="EMBL" id="KAL3674704.1"/>
    </source>
</evidence>
<keyword evidence="2" id="KW-0812">Transmembrane</keyword>
<protein>
    <submittedName>
        <fullName evidence="3">Uncharacterized protein</fullName>
    </submittedName>
</protein>
<gene>
    <name evidence="3" type="ORF">V7S43_000642</name>
</gene>
<keyword evidence="4" id="KW-1185">Reference proteome</keyword>
<dbReference type="Proteomes" id="UP001632037">
    <property type="component" value="Unassembled WGS sequence"/>
</dbReference>
<evidence type="ECO:0000313" key="4">
    <source>
        <dbReference type="Proteomes" id="UP001632037"/>
    </source>
</evidence>
<proteinExistence type="predicted"/>
<dbReference type="EMBL" id="JBIMZQ010000001">
    <property type="protein sequence ID" value="KAL3674704.1"/>
    <property type="molecule type" value="Genomic_DNA"/>
</dbReference>